<feature type="binding site" evidence="10">
    <location>
        <position position="115"/>
    </location>
    <ligand>
        <name>Mn(2+)</name>
        <dbReference type="ChEBI" id="CHEBI:29035"/>
        <label>2</label>
    </ligand>
</feature>
<dbReference type="GO" id="GO:0016787">
    <property type="term" value="F:hydrolase activity"/>
    <property type="evidence" value="ECO:0007669"/>
    <property type="project" value="UniProtKB-KW"/>
</dbReference>
<dbReference type="Proteomes" id="UP001626537">
    <property type="component" value="Chromosome"/>
</dbReference>
<keyword evidence="13" id="KW-1185">Reference proteome</keyword>
<dbReference type="InterPro" id="IPR004843">
    <property type="entry name" value="Calcineurin-like_PHP"/>
</dbReference>
<comment type="caution">
    <text evidence="10">Lacks conserved residue(s) required for the propagation of feature annotation.</text>
</comment>
<feature type="binding site" evidence="10">
    <location>
        <position position="196"/>
    </location>
    <ligand>
        <name>substrate</name>
    </ligand>
</feature>
<evidence type="ECO:0000256" key="2">
    <source>
        <dbReference type="ARBA" id="ARBA00022516"/>
    </source>
</evidence>
<dbReference type="InterPro" id="IPR029052">
    <property type="entry name" value="Metallo-depent_PP-like"/>
</dbReference>
<feature type="binding site" evidence="10">
    <location>
        <position position="10"/>
    </location>
    <ligand>
        <name>Mn(2+)</name>
        <dbReference type="ChEBI" id="CHEBI:29035"/>
        <label>1</label>
    </ligand>
</feature>
<keyword evidence="3 10" id="KW-0997">Cell inner membrane</keyword>
<dbReference type="InterPro" id="IPR043461">
    <property type="entry name" value="LpxH-like"/>
</dbReference>
<feature type="binding site" evidence="10">
    <location>
        <position position="196"/>
    </location>
    <ligand>
        <name>Mn(2+)</name>
        <dbReference type="ChEBI" id="CHEBI:29035"/>
        <label>2</label>
    </ligand>
</feature>
<evidence type="ECO:0000256" key="7">
    <source>
        <dbReference type="ARBA" id="ARBA00023098"/>
    </source>
</evidence>
<evidence type="ECO:0000256" key="10">
    <source>
        <dbReference type="HAMAP-Rule" id="MF_00575"/>
    </source>
</evidence>
<keyword evidence="7 10" id="KW-0443">Lipid metabolism</keyword>
<dbReference type="Pfam" id="PF00149">
    <property type="entry name" value="Metallophos"/>
    <property type="match status" value="1"/>
</dbReference>
<dbReference type="EC" id="3.6.1.54" evidence="10"/>
<evidence type="ECO:0000256" key="9">
    <source>
        <dbReference type="ARBA" id="ARBA00023211"/>
    </source>
</evidence>
<proteinExistence type="inferred from homology"/>
<name>A0ABZ0I518_9GAMM</name>
<dbReference type="NCBIfam" id="NF003743">
    <property type="entry name" value="PRK05340.1"/>
    <property type="match status" value="1"/>
</dbReference>
<comment type="cofactor">
    <cofactor evidence="10">
        <name>Mn(2+)</name>
        <dbReference type="ChEBI" id="CHEBI:29035"/>
    </cofactor>
    <text evidence="10">Binds 2 Mn(2+) ions per subunit in a binuclear metal center.</text>
</comment>
<keyword evidence="8 10" id="KW-0472">Membrane</keyword>
<organism evidence="12 13">
    <name type="scientific">Congregibacter variabilis</name>
    <dbReference type="NCBI Taxonomy" id="3081200"/>
    <lineage>
        <taxon>Bacteria</taxon>
        <taxon>Pseudomonadati</taxon>
        <taxon>Pseudomonadota</taxon>
        <taxon>Gammaproteobacteria</taxon>
        <taxon>Cellvibrionales</taxon>
        <taxon>Halieaceae</taxon>
        <taxon>Congregibacter</taxon>
    </lineage>
</organism>
<dbReference type="RefSeq" id="WP_407348899.1">
    <property type="nucleotide sequence ID" value="NZ_CP136864.1"/>
</dbReference>
<dbReference type="NCBIfam" id="TIGR01854">
    <property type="entry name" value="lipid_A_lpxH"/>
    <property type="match status" value="1"/>
</dbReference>
<comment type="similarity">
    <text evidence="10">Belongs to the LpxH family.</text>
</comment>
<keyword evidence="2 10" id="KW-0444">Lipid biosynthesis</keyword>
<comment type="catalytic activity">
    <reaction evidence="10">
        <text>UDP-2-N,3-O-bis[(3R)-3-hydroxytetradecanoyl]-alpha-D-glucosamine + H2O = 2-N,3-O-bis[(3R)-3-hydroxytetradecanoyl]-alpha-D-glucosaminyl 1-phosphate + UMP + 2 H(+)</text>
        <dbReference type="Rhea" id="RHEA:25213"/>
        <dbReference type="ChEBI" id="CHEBI:15377"/>
        <dbReference type="ChEBI" id="CHEBI:15378"/>
        <dbReference type="ChEBI" id="CHEBI:57865"/>
        <dbReference type="ChEBI" id="CHEBI:57957"/>
        <dbReference type="ChEBI" id="CHEBI:78847"/>
        <dbReference type="EC" id="3.6.1.54"/>
    </reaction>
</comment>
<keyword evidence="4 10" id="KW-0441">Lipid A biosynthesis</keyword>
<keyword evidence="9 10" id="KW-0464">Manganese</keyword>
<evidence type="ECO:0000256" key="5">
    <source>
        <dbReference type="ARBA" id="ARBA00022723"/>
    </source>
</evidence>
<protein>
    <recommendedName>
        <fullName evidence="10">UDP-2,3-diacylglucosamine hydrolase</fullName>
        <ecNumber evidence="10">3.6.1.54</ecNumber>
    </recommendedName>
    <alternativeName>
        <fullName evidence="10">UDP-2,3-diacylglucosamine diphosphatase</fullName>
    </alternativeName>
</protein>
<keyword evidence="6 10" id="KW-0378">Hydrolase</keyword>
<feature type="binding site" evidence="10">
    <location>
        <position position="80"/>
    </location>
    <ligand>
        <name>Mn(2+)</name>
        <dbReference type="ChEBI" id="CHEBI:29035"/>
        <label>2</label>
    </ligand>
</feature>
<dbReference type="CDD" id="cd07398">
    <property type="entry name" value="MPP_YbbF-LpxH"/>
    <property type="match status" value="1"/>
</dbReference>
<dbReference type="PANTHER" id="PTHR34990:SF1">
    <property type="entry name" value="UDP-2,3-DIACYLGLUCOSAMINE HYDROLASE"/>
    <property type="match status" value="1"/>
</dbReference>
<feature type="binding site" evidence="10">
    <location>
        <position position="198"/>
    </location>
    <ligand>
        <name>Mn(2+)</name>
        <dbReference type="ChEBI" id="CHEBI:29035"/>
        <label>1</label>
    </ligand>
</feature>
<dbReference type="Gene3D" id="3.60.21.10">
    <property type="match status" value="1"/>
</dbReference>
<sequence length="239" mass="27425">MSESCFFISDLHLDESRPYVTEALSRFLDQRRDAQALYILGDLFEFWIGDDDDARIATDVAHILKDYQQSGPDVFIMHGNRDFLLGERFMARVGAQLLPDPSVVDIQGQRLLLMHGDSLCTRDTDYQAFRTLARDPDWQASMLSQSLEARRELAQHLRKTSRDAGSRKAADIMDVTERDVVTAMKEARSETLIHGHTHRPARHEDVAGTRWVLGDWDQTGWYIELTDGKIDLVEFDIKQ</sequence>
<evidence type="ECO:0000259" key="11">
    <source>
        <dbReference type="Pfam" id="PF00149"/>
    </source>
</evidence>
<keyword evidence="5 10" id="KW-0479">Metal-binding</keyword>
<feature type="binding site" evidence="10">
    <location>
        <position position="161"/>
    </location>
    <ligand>
        <name>substrate</name>
    </ligand>
</feature>
<feature type="binding site" evidence="10">
    <location>
        <position position="42"/>
    </location>
    <ligand>
        <name>Mn(2+)</name>
        <dbReference type="ChEBI" id="CHEBI:29035"/>
        <label>1</label>
    </ligand>
</feature>
<feature type="binding site" evidence="10">
    <location>
        <begin position="80"/>
        <end position="81"/>
    </location>
    <ligand>
        <name>substrate</name>
    </ligand>
</feature>
<reference evidence="12 13" key="1">
    <citation type="submission" date="2023-10" db="EMBL/GenBank/DDBJ databases">
        <title>Two novel species belonging to the OM43/NOR5 clade.</title>
        <authorList>
            <person name="Park M."/>
        </authorList>
    </citation>
    <scope>NUCLEOTIDE SEQUENCE [LARGE SCALE GENOMIC DNA]</scope>
    <source>
        <strain evidence="12 13">IMCC43200</strain>
    </source>
</reference>
<comment type="subcellular location">
    <subcellularLocation>
        <location evidence="10">Cell inner membrane</location>
        <topology evidence="10">Peripheral membrane protein</topology>
        <orientation evidence="10">Cytoplasmic side</orientation>
    </subcellularLocation>
</comment>
<comment type="function">
    <text evidence="10">Hydrolyzes the pyrophosphate bond of UDP-2,3-diacylglucosamine to yield 2,3-diacylglucosamine 1-phosphate (lipid X) and UMP by catalyzing the attack of water at the alpha-P atom. Involved in the biosynthesis of lipid A, a phosphorylated glycolipid that anchors the lipopolysaccharide to the outer membrane of the cell.</text>
</comment>
<evidence type="ECO:0000256" key="3">
    <source>
        <dbReference type="ARBA" id="ARBA00022519"/>
    </source>
</evidence>
<keyword evidence="1 10" id="KW-1003">Cell membrane</keyword>
<evidence type="ECO:0000313" key="12">
    <source>
        <dbReference type="EMBL" id="WOJ94265.1"/>
    </source>
</evidence>
<evidence type="ECO:0000256" key="1">
    <source>
        <dbReference type="ARBA" id="ARBA00022475"/>
    </source>
</evidence>
<feature type="binding site" evidence="10">
    <location>
        <position position="123"/>
    </location>
    <ligand>
        <name>substrate</name>
    </ligand>
</feature>
<feature type="binding site" evidence="10">
    <location>
        <position position="42"/>
    </location>
    <ligand>
        <name>Mn(2+)</name>
        <dbReference type="ChEBI" id="CHEBI:29035"/>
        <label>2</label>
    </ligand>
</feature>
<gene>
    <name evidence="10" type="primary">lpxH</name>
    <name evidence="12" type="ORF">R0135_03655</name>
</gene>
<dbReference type="PANTHER" id="PTHR34990">
    <property type="entry name" value="UDP-2,3-DIACYLGLUCOSAMINE HYDROLASE-RELATED"/>
    <property type="match status" value="1"/>
</dbReference>
<comment type="pathway">
    <text evidence="10">Glycolipid biosynthesis; lipid IV(A) biosynthesis; lipid IV(A) from (3R)-3-hydroxytetradecanoyl-[acyl-carrier-protein] and UDP-N-acetyl-alpha-D-glucosamine: step 4/6.</text>
</comment>
<dbReference type="InterPro" id="IPR010138">
    <property type="entry name" value="UDP-diacylglucosamine_Hdrlase"/>
</dbReference>
<evidence type="ECO:0000256" key="4">
    <source>
        <dbReference type="ARBA" id="ARBA00022556"/>
    </source>
</evidence>
<dbReference type="HAMAP" id="MF_00575">
    <property type="entry name" value="LpxH"/>
    <property type="match status" value="1"/>
</dbReference>
<feature type="domain" description="Calcineurin-like phosphoesterase" evidence="11">
    <location>
        <begin position="7"/>
        <end position="200"/>
    </location>
</feature>
<evidence type="ECO:0000313" key="13">
    <source>
        <dbReference type="Proteomes" id="UP001626537"/>
    </source>
</evidence>
<feature type="binding site" evidence="10">
    <location>
        <position position="168"/>
    </location>
    <ligand>
        <name>substrate</name>
    </ligand>
</feature>
<accession>A0ABZ0I518</accession>
<dbReference type="SUPFAM" id="SSF56300">
    <property type="entry name" value="Metallo-dependent phosphatases"/>
    <property type="match status" value="1"/>
</dbReference>
<evidence type="ECO:0000256" key="6">
    <source>
        <dbReference type="ARBA" id="ARBA00022801"/>
    </source>
</evidence>
<evidence type="ECO:0000256" key="8">
    <source>
        <dbReference type="ARBA" id="ARBA00023136"/>
    </source>
</evidence>
<feature type="binding site" evidence="10">
    <location>
        <position position="12"/>
    </location>
    <ligand>
        <name>Mn(2+)</name>
        <dbReference type="ChEBI" id="CHEBI:29035"/>
        <label>1</label>
    </ligand>
</feature>
<dbReference type="EMBL" id="CP136864">
    <property type="protein sequence ID" value="WOJ94265.1"/>
    <property type="molecule type" value="Genomic_DNA"/>
</dbReference>